<dbReference type="EnsemblPlants" id="Solyc07g032620.2.1">
    <property type="protein sequence ID" value="Solyc07g032620.2.1"/>
    <property type="gene ID" value="Solyc07g032620.2"/>
</dbReference>
<dbReference type="STRING" id="4081.A0A3Q7HAZ4"/>
<evidence type="ECO:0000256" key="7">
    <source>
        <dbReference type="ARBA" id="ARBA00023276"/>
    </source>
</evidence>
<keyword evidence="4" id="KW-0793">Thylakoid</keyword>
<organism evidence="8">
    <name type="scientific">Solanum lycopersicum</name>
    <name type="common">Tomato</name>
    <name type="synonym">Lycopersicon esculentum</name>
    <dbReference type="NCBI Taxonomy" id="4081"/>
    <lineage>
        <taxon>Eukaryota</taxon>
        <taxon>Viridiplantae</taxon>
        <taxon>Streptophyta</taxon>
        <taxon>Embryophyta</taxon>
        <taxon>Tracheophyta</taxon>
        <taxon>Spermatophyta</taxon>
        <taxon>Magnoliopsida</taxon>
        <taxon>eudicotyledons</taxon>
        <taxon>Gunneridae</taxon>
        <taxon>Pentapetalae</taxon>
        <taxon>asterids</taxon>
        <taxon>lamiids</taxon>
        <taxon>Solanales</taxon>
        <taxon>Solanaceae</taxon>
        <taxon>Solanoideae</taxon>
        <taxon>Solaneae</taxon>
        <taxon>Solanum</taxon>
        <taxon>Solanum subgen. Lycopersicon</taxon>
    </lineage>
</organism>
<comment type="subcellular location">
    <subcellularLocation>
        <location evidence="1">Plastid</location>
        <location evidence="1">Chloroplast thylakoid membrane</location>
    </subcellularLocation>
</comment>
<dbReference type="GO" id="GO:0009654">
    <property type="term" value="C:photosystem II oxygen evolving complex"/>
    <property type="evidence" value="ECO:0007669"/>
    <property type="project" value="InterPro"/>
</dbReference>
<evidence type="ECO:0000256" key="3">
    <source>
        <dbReference type="ARBA" id="ARBA00022531"/>
    </source>
</evidence>
<reference evidence="8" key="1">
    <citation type="journal article" date="2012" name="Nature">
        <title>The tomato genome sequence provides insights into fleshy fruit evolution.</title>
        <authorList>
            <consortium name="Tomato Genome Consortium"/>
        </authorList>
    </citation>
    <scope>NUCLEOTIDE SEQUENCE [LARGE SCALE GENOMIC DNA]</scope>
    <source>
        <strain evidence="8">cv. Heinz 1706</strain>
    </source>
</reference>
<evidence type="ECO:0000313" key="8">
    <source>
        <dbReference type="EnsemblPlants" id="Solyc07g032620.2.1"/>
    </source>
</evidence>
<accession>A0A3Q7HAZ4</accession>
<sequence length="121" mass="13076">MAVSLQAADTLMPRLLDFPLPLLTLLSQNLKGIIAAKIHYLAQTNFDGVNAEGVPKCLTFDDIQTNTCMEVKGTGTANHCPTIDGGVDSFAFKLGKYNAKKFYLETTSFTVKEEGVSKNSA</sequence>
<reference evidence="8" key="2">
    <citation type="submission" date="2019-01" db="UniProtKB">
        <authorList>
            <consortium name="EnsemblPlants"/>
        </authorList>
    </citation>
    <scope>IDENTIFICATION</scope>
    <source>
        <strain evidence="8">cv. Heinz 1706</strain>
    </source>
</reference>
<dbReference type="InterPro" id="IPR002628">
    <property type="entry name" value="PsbO"/>
</dbReference>
<dbReference type="AlphaFoldDB" id="A0A3Q7HAZ4"/>
<keyword evidence="5" id="KW-0472">Membrane</keyword>
<dbReference type="GO" id="GO:0009535">
    <property type="term" value="C:chloroplast thylakoid membrane"/>
    <property type="evidence" value="ECO:0007669"/>
    <property type="project" value="UniProtKB-SubCell"/>
</dbReference>
<dbReference type="GO" id="GO:0010242">
    <property type="term" value="F:oxygen evolving activity"/>
    <property type="evidence" value="ECO:0007669"/>
    <property type="project" value="InterPro"/>
</dbReference>
<name>A0A3Q7HAZ4_SOLLC</name>
<dbReference type="PANTHER" id="PTHR34058">
    <property type="entry name" value="OXYGEN-EVOLVING ENHANCER PROTEIN 1-2, CHLOROPLASTIC"/>
    <property type="match status" value="1"/>
</dbReference>
<dbReference type="GO" id="GO:0042549">
    <property type="term" value="P:photosystem II stabilization"/>
    <property type="evidence" value="ECO:0007669"/>
    <property type="project" value="InterPro"/>
</dbReference>
<evidence type="ECO:0000256" key="2">
    <source>
        <dbReference type="ARBA" id="ARBA00009838"/>
    </source>
</evidence>
<keyword evidence="3" id="KW-0602">Photosynthesis</keyword>
<evidence type="ECO:0000256" key="1">
    <source>
        <dbReference type="ARBA" id="ARBA00004334"/>
    </source>
</evidence>
<comment type="similarity">
    <text evidence="2">Belongs to the PsbO family.</text>
</comment>
<dbReference type="Gene3D" id="2.40.160.30">
    <property type="entry name" value="Photosystem II, cytochrome c-550 precursor"/>
    <property type="match status" value="1"/>
</dbReference>
<evidence type="ECO:0000256" key="6">
    <source>
        <dbReference type="ARBA" id="ARBA00023211"/>
    </source>
</evidence>
<keyword evidence="9" id="KW-1185">Reference proteome</keyword>
<proteinExistence type="inferred from homology"/>
<dbReference type="InParanoid" id="A0A3Q7HAZ4"/>
<keyword evidence="6" id="KW-0464">Manganese</keyword>
<dbReference type="SUPFAM" id="SSF56925">
    <property type="entry name" value="OMPA-like"/>
    <property type="match status" value="1"/>
</dbReference>
<dbReference type="Gramene" id="Solyc07g032620.2.1">
    <property type="protein sequence ID" value="Solyc07g032620.2.1"/>
    <property type="gene ID" value="Solyc07g032620.2"/>
</dbReference>
<protein>
    <submittedName>
        <fullName evidence="8">Uncharacterized protein</fullName>
    </submittedName>
</protein>
<dbReference type="Proteomes" id="UP000004994">
    <property type="component" value="Chromosome 7"/>
</dbReference>
<dbReference type="PaxDb" id="4081-Solyc07g032620.1.1"/>
<evidence type="ECO:0000256" key="4">
    <source>
        <dbReference type="ARBA" id="ARBA00023078"/>
    </source>
</evidence>
<dbReference type="InterPro" id="IPR011250">
    <property type="entry name" value="OMP/PagP_B-barrel"/>
</dbReference>
<evidence type="ECO:0000313" key="9">
    <source>
        <dbReference type="Proteomes" id="UP000004994"/>
    </source>
</evidence>
<dbReference type="GO" id="GO:0010207">
    <property type="term" value="P:photosystem II assembly"/>
    <property type="evidence" value="ECO:0007669"/>
    <property type="project" value="InterPro"/>
</dbReference>
<evidence type="ECO:0000256" key="5">
    <source>
        <dbReference type="ARBA" id="ARBA00023136"/>
    </source>
</evidence>
<dbReference type="Pfam" id="PF01716">
    <property type="entry name" value="MSP"/>
    <property type="match status" value="1"/>
</dbReference>
<keyword evidence="7" id="KW-0604">Photosystem II</keyword>